<proteinExistence type="predicted"/>
<name>A0A6L2K8D5_TANCI</name>
<accession>A0A6L2K8D5</accession>
<organism evidence="2">
    <name type="scientific">Tanacetum cinerariifolium</name>
    <name type="common">Dalmatian daisy</name>
    <name type="synonym">Chrysanthemum cinerariifolium</name>
    <dbReference type="NCBI Taxonomy" id="118510"/>
    <lineage>
        <taxon>Eukaryota</taxon>
        <taxon>Viridiplantae</taxon>
        <taxon>Streptophyta</taxon>
        <taxon>Embryophyta</taxon>
        <taxon>Tracheophyta</taxon>
        <taxon>Spermatophyta</taxon>
        <taxon>Magnoliopsida</taxon>
        <taxon>eudicotyledons</taxon>
        <taxon>Gunneridae</taxon>
        <taxon>Pentapetalae</taxon>
        <taxon>asterids</taxon>
        <taxon>campanulids</taxon>
        <taxon>Asterales</taxon>
        <taxon>Asteraceae</taxon>
        <taxon>Asteroideae</taxon>
        <taxon>Anthemideae</taxon>
        <taxon>Anthemidinae</taxon>
        <taxon>Tanacetum</taxon>
    </lineage>
</organism>
<feature type="compositionally biased region" description="Low complexity" evidence="1">
    <location>
        <begin position="57"/>
        <end position="77"/>
    </location>
</feature>
<dbReference type="EMBL" id="BKCJ010002020">
    <property type="protein sequence ID" value="GEU45688.1"/>
    <property type="molecule type" value="Genomic_DNA"/>
</dbReference>
<reference evidence="2" key="1">
    <citation type="journal article" date="2019" name="Sci. Rep.">
        <title>Draft genome of Tanacetum cinerariifolium, the natural source of mosquito coil.</title>
        <authorList>
            <person name="Yamashiro T."/>
            <person name="Shiraishi A."/>
            <person name="Satake H."/>
            <person name="Nakayama K."/>
        </authorList>
    </citation>
    <scope>NUCLEOTIDE SEQUENCE</scope>
</reference>
<dbReference type="AlphaFoldDB" id="A0A6L2K8D5"/>
<sequence length="449" mass="50583">MIAAREIKNQGNAEEHGDEEEHGNGNNAAEEHVTAVDDVTAQSTQSLTPLTPPPQQPQDIPTTSHVQSPPLQQQSLPPAQPQGAHFPMSLLQEALDACAALTRRVEHLEQDKRIESSDDTHIEDMSNQERMIDESEKDEGAELMNEKETEEVRVNPDDAQVEGRHADIYHIDMDHAIKVLNIQEDEPEIQEAVEVVTTGNLIIEVVATVSKTVSAAVVVQANVPAAPVNAAAIMTIAAPVKVVVPSTKKRREVVIKDPEVESSAKTPTETTSKDKGKDIDWEAVIDHVKQRAKEEPFIQRYQVMKKRPQTEAQARRNMMMYLKNTAGFILDFFKGMSYDDIQATPLARKVPVVDYQIIHVDNKPRYKIIRADDTHQLYRSFITMLKIFDREDLETLWNIVKERFSTSKPNNFSDEYLLSTLKMMFGRPDGQDNVWKDQRSVHGQALVKS</sequence>
<feature type="region of interest" description="Disordered" evidence="1">
    <location>
        <begin position="255"/>
        <end position="277"/>
    </location>
</feature>
<comment type="caution">
    <text evidence="2">The sequence shown here is derived from an EMBL/GenBank/DDBJ whole genome shotgun (WGS) entry which is preliminary data.</text>
</comment>
<evidence type="ECO:0000256" key="1">
    <source>
        <dbReference type="SAM" id="MobiDB-lite"/>
    </source>
</evidence>
<evidence type="ECO:0000313" key="2">
    <source>
        <dbReference type="EMBL" id="GEU45688.1"/>
    </source>
</evidence>
<gene>
    <name evidence="2" type="ORF">Tci_017666</name>
</gene>
<protein>
    <submittedName>
        <fullName evidence="2">Uncharacterized protein</fullName>
    </submittedName>
</protein>
<feature type="region of interest" description="Disordered" evidence="1">
    <location>
        <begin position="1"/>
        <end position="84"/>
    </location>
</feature>